<dbReference type="PANTHER" id="PTHR46211">
    <property type="entry name" value="GLYCEROPHOSPHORYL DIESTER PHOSPHODIESTERASE"/>
    <property type="match status" value="1"/>
</dbReference>
<reference evidence="3 4" key="1">
    <citation type="submission" date="2020-02" db="EMBL/GenBank/DDBJ databases">
        <title>Whole-genome analyses of novel actinobacteria.</title>
        <authorList>
            <person name="Sahin N."/>
        </authorList>
    </citation>
    <scope>NUCLEOTIDE SEQUENCE [LARGE SCALE GENOMIC DNA]</scope>
    <source>
        <strain evidence="3 4">KC13</strain>
    </source>
</reference>
<keyword evidence="1" id="KW-0732">Signal</keyword>
<feature type="domain" description="GP-PDE" evidence="2">
    <location>
        <begin position="33"/>
        <end position="341"/>
    </location>
</feature>
<dbReference type="PANTHER" id="PTHR46211:SF14">
    <property type="entry name" value="GLYCEROPHOSPHODIESTER PHOSPHODIESTERASE"/>
    <property type="match status" value="1"/>
</dbReference>
<evidence type="ECO:0000256" key="1">
    <source>
        <dbReference type="SAM" id="SignalP"/>
    </source>
</evidence>
<proteinExistence type="predicted"/>
<protein>
    <submittedName>
        <fullName evidence="3">Glycerophosphodiester phosphodiesterase</fullName>
    </submittedName>
</protein>
<comment type="caution">
    <text evidence="3">The sequence shown here is derived from an EMBL/GenBank/DDBJ whole genome shotgun (WGS) entry which is preliminary data.</text>
</comment>
<dbReference type="SUPFAM" id="SSF51695">
    <property type="entry name" value="PLC-like phosphodiesterases"/>
    <property type="match status" value="1"/>
</dbReference>
<dbReference type="Gene3D" id="3.20.20.190">
    <property type="entry name" value="Phosphatidylinositol (PI) phosphodiesterase"/>
    <property type="match status" value="1"/>
</dbReference>
<evidence type="ECO:0000313" key="3">
    <source>
        <dbReference type="EMBL" id="NGN92780.1"/>
    </source>
</evidence>
<evidence type="ECO:0000313" key="4">
    <source>
        <dbReference type="Proteomes" id="UP000483261"/>
    </source>
</evidence>
<dbReference type="Pfam" id="PF03009">
    <property type="entry name" value="GDPD"/>
    <property type="match status" value="1"/>
</dbReference>
<sequence>MRRVRAGLLFVSAALLASVVSAPAYAENDPRTFDLQAHRGGIALTVENTLPAFARALELGVSTLELDVQITEDGYAVVTHDRDPNPAKCVDTAPAFPGDPEFPYVPNRTYIKDLTLAQVRTIDCGSLRQPQYPEQELSPGERMPLLSEVFALVNSYHAGQVTLNVETKVEAGAPEQTAPREQFVRVVLAEIRRAHIRNQVTIQSFDWGALKRFREVEPRLPIVALTNGQQFLQQGRQGASPWLGGIDIDDFEGSLQERYVAAADSFGADAVSPVHGDPQGGSVSDPGYVPFTTQELVDAAHERGIAVVPWTVNDVATMEHLIGLGVDGLITDRPDGLREVLAEHGYKLPRIYAGQE</sequence>
<dbReference type="GO" id="GO:0006629">
    <property type="term" value="P:lipid metabolic process"/>
    <property type="evidence" value="ECO:0007669"/>
    <property type="project" value="InterPro"/>
</dbReference>
<keyword evidence="4" id="KW-1185">Reference proteome</keyword>
<feature type="signal peptide" evidence="1">
    <location>
        <begin position="1"/>
        <end position="26"/>
    </location>
</feature>
<dbReference type="PROSITE" id="PS51704">
    <property type="entry name" value="GP_PDE"/>
    <property type="match status" value="1"/>
</dbReference>
<dbReference type="GO" id="GO:0008081">
    <property type="term" value="F:phosphoric diester hydrolase activity"/>
    <property type="evidence" value="ECO:0007669"/>
    <property type="project" value="InterPro"/>
</dbReference>
<dbReference type="RefSeq" id="WP_165110537.1">
    <property type="nucleotide sequence ID" value="NZ_JAALAA010000006.1"/>
</dbReference>
<dbReference type="EMBL" id="JAALAA010000006">
    <property type="protein sequence ID" value="NGN92780.1"/>
    <property type="molecule type" value="Genomic_DNA"/>
</dbReference>
<dbReference type="AlphaFoldDB" id="A0A6M1QYL0"/>
<dbReference type="Proteomes" id="UP000483261">
    <property type="component" value="Unassembled WGS sequence"/>
</dbReference>
<organism evidence="3 4">
    <name type="scientific">Nocardioides turkmenicus</name>
    <dbReference type="NCBI Taxonomy" id="2711220"/>
    <lineage>
        <taxon>Bacteria</taxon>
        <taxon>Bacillati</taxon>
        <taxon>Actinomycetota</taxon>
        <taxon>Actinomycetes</taxon>
        <taxon>Propionibacteriales</taxon>
        <taxon>Nocardioidaceae</taxon>
        <taxon>Nocardioides</taxon>
    </lineage>
</organism>
<dbReference type="InterPro" id="IPR017946">
    <property type="entry name" value="PLC-like_Pdiesterase_TIM-brl"/>
</dbReference>
<feature type="chain" id="PRO_5026917771" evidence="1">
    <location>
        <begin position="27"/>
        <end position="356"/>
    </location>
</feature>
<gene>
    <name evidence="3" type="ORF">G5C66_08535</name>
</gene>
<accession>A0A6M1QYL0</accession>
<name>A0A6M1QYL0_9ACTN</name>
<evidence type="ECO:0000259" key="2">
    <source>
        <dbReference type="PROSITE" id="PS51704"/>
    </source>
</evidence>
<dbReference type="InterPro" id="IPR030395">
    <property type="entry name" value="GP_PDE_dom"/>
</dbReference>